<dbReference type="KEGG" id="ahg:AHOG_26100"/>
<sequence length="206" mass="21748">MELRVRTGRPVLSRRPAPAGEERSTSPDLEALPAGLRDALTEWAEVAESVVDTEAAEGTLGSAVSDRGRRLAAVLAMVTDSDVLYLDPIREVQVRITPPEKRAGAEPRPDRRLAGGVEPTPWATGLTVSTVVAIIVTIALTTVSLGWAETAALFAAGINLVVVGGVVPAMWLLRRTPVWRWIVYGAAAGVLLSWTGLLITALAALG</sequence>
<dbReference type="RefSeq" id="WP_093943704.1">
    <property type="nucleotide sequence ID" value="NZ_CP022521.1"/>
</dbReference>
<evidence type="ECO:0000313" key="2">
    <source>
        <dbReference type="Proteomes" id="UP000204221"/>
    </source>
</evidence>
<gene>
    <name evidence="1" type="ORF">AHOG_26100</name>
</gene>
<evidence type="ECO:0000313" key="1">
    <source>
        <dbReference type="EMBL" id="ASO22825.1"/>
    </source>
</evidence>
<accession>A0A221WAE2</accession>
<dbReference type="Pfam" id="PF10801">
    <property type="entry name" value="DUF2537"/>
    <property type="match status" value="1"/>
</dbReference>
<dbReference type="InterPro" id="IPR024244">
    <property type="entry name" value="DUF2537"/>
</dbReference>
<name>A0A221WAE2_9PSEU</name>
<keyword evidence="2" id="KW-1185">Reference proteome</keyword>
<reference evidence="1 2" key="1">
    <citation type="submission" date="2017-07" db="EMBL/GenBank/DDBJ databases">
        <title>Complete genome sequence of Actinoalloteichus hoggarensis DSM 45943, type strain of Actinoalloteichus hoggarensis.</title>
        <authorList>
            <person name="Ruckert C."/>
            <person name="Nouioui I."/>
            <person name="Willmese J."/>
            <person name="van Wezel G."/>
            <person name="Klenk H.-P."/>
            <person name="Kalinowski J."/>
            <person name="Zotchev S.B."/>
        </authorList>
    </citation>
    <scope>NUCLEOTIDE SEQUENCE [LARGE SCALE GENOMIC DNA]</scope>
    <source>
        <strain evidence="1 2">DSM 45943</strain>
    </source>
</reference>
<organism evidence="1 2">
    <name type="scientific">Actinoalloteichus hoggarensis</name>
    <dbReference type="NCBI Taxonomy" id="1470176"/>
    <lineage>
        <taxon>Bacteria</taxon>
        <taxon>Bacillati</taxon>
        <taxon>Actinomycetota</taxon>
        <taxon>Actinomycetes</taxon>
        <taxon>Pseudonocardiales</taxon>
        <taxon>Pseudonocardiaceae</taxon>
        <taxon>Actinoalloteichus</taxon>
    </lineage>
</organism>
<dbReference type="Proteomes" id="UP000204221">
    <property type="component" value="Chromosome"/>
</dbReference>
<dbReference type="OrthoDB" id="3573230at2"/>
<dbReference type="EMBL" id="CP022521">
    <property type="protein sequence ID" value="ASO22825.1"/>
    <property type="molecule type" value="Genomic_DNA"/>
</dbReference>
<proteinExistence type="predicted"/>
<dbReference type="AlphaFoldDB" id="A0A221WAE2"/>
<protein>
    <submittedName>
        <fullName evidence="1">Uncharacterized protein</fullName>
    </submittedName>
</protein>